<feature type="compositionally biased region" description="Polar residues" evidence="2">
    <location>
        <begin position="294"/>
        <end position="311"/>
    </location>
</feature>
<dbReference type="EMBL" id="MCFJ01000026">
    <property type="protein sequence ID" value="ORY55693.1"/>
    <property type="molecule type" value="Genomic_DNA"/>
</dbReference>
<evidence type="ECO:0000256" key="2">
    <source>
        <dbReference type="SAM" id="MobiDB-lite"/>
    </source>
</evidence>
<evidence type="ECO:0000313" key="4">
    <source>
        <dbReference type="Proteomes" id="UP000193689"/>
    </source>
</evidence>
<sequence length="344" mass="37386">MPPNNRRKLPEEYSTNPNTIRARKRKAGLSPYAREVEQAKASDSKAVTRAWKARIETETRQQGLDADTKISRFIQRMSMAPVSPKPENVDPALGSMAPPPTPVSAMQPIAQMMPPTSSYGAHQSTVSTPSRHATPGPILPYPVPSIERANEFANHLPVTPSPLFHHEADGATNDASLVTRLQGEVASYASQNAALQRDLESTKRRVTQLEGMIEMLNNDLVTSKGCIAAQESRLEDVNIRMSDYDGTAAVLRNAESDFENQAEKLRRIVAGVKMIADVTCRVATELGQGARGNNPVTESTGHANGFNGHTNGSREYKPEVNGFSNGNNDEVNGVKSDHDDLFSG</sequence>
<keyword evidence="1" id="KW-0175">Coiled coil</keyword>
<keyword evidence="4" id="KW-1185">Reference proteome</keyword>
<gene>
    <name evidence="3" type="ORF">BCR38DRAFT_505967</name>
</gene>
<comment type="caution">
    <text evidence="3">The sequence shown here is derived from an EMBL/GenBank/DDBJ whole genome shotgun (WGS) entry which is preliminary data.</text>
</comment>
<dbReference type="OrthoDB" id="5201136at2759"/>
<feature type="region of interest" description="Disordered" evidence="2">
    <location>
        <begin position="1"/>
        <end position="29"/>
    </location>
</feature>
<feature type="coiled-coil region" evidence="1">
    <location>
        <begin position="178"/>
        <end position="219"/>
    </location>
</feature>
<dbReference type="RefSeq" id="XP_040709751.1">
    <property type="nucleotide sequence ID" value="XM_040864932.1"/>
</dbReference>
<dbReference type="AlphaFoldDB" id="A0A1Y2D8U9"/>
<accession>A0A1Y2D8U9</accession>
<evidence type="ECO:0000313" key="3">
    <source>
        <dbReference type="EMBL" id="ORY55693.1"/>
    </source>
</evidence>
<feature type="region of interest" description="Disordered" evidence="2">
    <location>
        <begin position="288"/>
        <end position="344"/>
    </location>
</feature>
<feature type="compositionally biased region" description="Basic and acidic residues" evidence="2">
    <location>
        <begin position="335"/>
        <end position="344"/>
    </location>
</feature>
<feature type="compositionally biased region" description="Polar residues" evidence="2">
    <location>
        <begin position="114"/>
        <end position="131"/>
    </location>
</feature>
<dbReference type="Proteomes" id="UP000193689">
    <property type="component" value="Unassembled WGS sequence"/>
</dbReference>
<name>A0A1Y2D8U9_9PEZI</name>
<evidence type="ECO:0000256" key="1">
    <source>
        <dbReference type="SAM" id="Coils"/>
    </source>
</evidence>
<reference evidence="3 4" key="1">
    <citation type="submission" date="2016-07" db="EMBL/GenBank/DDBJ databases">
        <title>Pervasive Adenine N6-methylation of Active Genes in Fungi.</title>
        <authorList>
            <consortium name="DOE Joint Genome Institute"/>
            <person name="Mondo S.J."/>
            <person name="Dannebaum R.O."/>
            <person name="Kuo R.C."/>
            <person name="Labutti K."/>
            <person name="Haridas S."/>
            <person name="Kuo A."/>
            <person name="Salamov A."/>
            <person name="Ahrendt S.R."/>
            <person name="Lipzen A."/>
            <person name="Sullivan W."/>
            <person name="Andreopoulos W.B."/>
            <person name="Clum A."/>
            <person name="Lindquist E."/>
            <person name="Daum C."/>
            <person name="Ramamoorthy G.K."/>
            <person name="Gryganskyi A."/>
            <person name="Culley D."/>
            <person name="Magnuson J.K."/>
            <person name="James T.Y."/>
            <person name="O'Malley M.A."/>
            <person name="Stajich J.E."/>
            <person name="Spatafora J.W."/>
            <person name="Visel A."/>
            <person name="Grigoriev I.V."/>
        </authorList>
    </citation>
    <scope>NUCLEOTIDE SEQUENCE [LARGE SCALE GENOMIC DNA]</scope>
    <source>
        <strain evidence="3 4">CBS 129021</strain>
    </source>
</reference>
<proteinExistence type="predicted"/>
<organism evidence="3 4">
    <name type="scientific">Pseudomassariella vexata</name>
    <dbReference type="NCBI Taxonomy" id="1141098"/>
    <lineage>
        <taxon>Eukaryota</taxon>
        <taxon>Fungi</taxon>
        <taxon>Dikarya</taxon>
        <taxon>Ascomycota</taxon>
        <taxon>Pezizomycotina</taxon>
        <taxon>Sordariomycetes</taxon>
        <taxon>Xylariomycetidae</taxon>
        <taxon>Amphisphaeriales</taxon>
        <taxon>Pseudomassariaceae</taxon>
        <taxon>Pseudomassariella</taxon>
    </lineage>
</organism>
<feature type="region of interest" description="Disordered" evidence="2">
    <location>
        <begin position="81"/>
        <end position="136"/>
    </location>
</feature>
<protein>
    <submittedName>
        <fullName evidence="3">Uncharacterized protein</fullName>
    </submittedName>
</protein>
<dbReference type="GeneID" id="63781144"/>
<dbReference type="InParanoid" id="A0A1Y2D8U9"/>